<evidence type="ECO:0000313" key="3">
    <source>
        <dbReference type="EMBL" id="NKI18274.1"/>
    </source>
</evidence>
<evidence type="ECO:0000259" key="2">
    <source>
        <dbReference type="Pfam" id="PF13193"/>
    </source>
</evidence>
<dbReference type="Pfam" id="PF00501">
    <property type="entry name" value="AMP-binding"/>
    <property type="match status" value="1"/>
</dbReference>
<dbReference type="SUPFAM" id="SSF56801">
    <property type="entry name" value="Acetyl-CoA synthetase-like"/>
    <property type="match status" value="1"/>
</dbReference>
<keyword evidence="3" id="KW-0436">Ligase</keyword>
<feature type="domain" description="AMP-binding enzyme C-terminal" evidence="2">
    <location>
        <begin position="440"/>
        <end position="515"/>
    </location>
</feature>
<dbReference type="InterPro" id="IPR020845">
    <property type="entry name" value="AMP-binding_CS"/>
</dbReference>
<reference evidence="3 4" key="1">
    <citation type="submission" date="2020-04" db="EMBL/GenBank/DDBJ databases">
        <authorList>
            <person name="Yoon J."/>
        </authorList>
    </citation>
    <scope>NUCLEOTIDE SEQUENCE [LARGE SCALE GENOMIC DNA]</scope>
    <source>
        <strain evidence="3 4">KMU-166</strain>
    </source>
</reference>
<protein>
    <submittedName>
        <fullName evidence="3">Acyl--CoA ligase</fullName>
    </submittedName>
</protein>
<proteinExistence type="predicted"/>
<feature type="domain" description="AMP-dependent synthetase/ligase" evidence="1">
    <location>
        <begin position="29"/>
        <end position="384"/>
    </location>
</feature>
<sequence length="533" mass="58550">MKSVNTVGINATKHFSPAFISIVETIAINARHRPADIAWIEGERQISWAEFDSDINCLANALSANGLNPGDAVALIGGSSYWSYRVGFAVMRCGGVICPISALLTGEMLARLSENCAARRLFVDSDYTDLGEAVQQHLPALPTVYARCPEGSHSGIAFDDLIADASFEEHYHLIRSEDPANVIYSSGTTGLPKGIVHSHGARVGFMHQLGHGLRFTRRSRTLVATPINSNATWMMIFPAIWLGGTVITMGAFNVDKFLDECARLQPTHSFIVPTQARLICESPRSAGQDFSHLQCIVTAGAPMPVQLKDAMRERIGETLYELWGFSESVGTIIDPEEMRARPESVGRLWTGSDLRIIDEQDVDITGNGVGEIVGRTNSIMSGYHCRDEANAEIQWHDKHGRLYLRTGDIGELDGDGYLYLRGRKKDIILSGGLNVFPIDIESTMLEHKAVVDVAVFPIEDEKWGETPVAAVILAQGKAVAADELKSWLNQRLAKFQRVSDVYIVDTDFPRNTMGKVLKAELIERYLQAVSSSS</sequence>
<dbReference type="EMBL" id="JAAWWK010000004">
    <property type="protein sequence ID" value="NKI18274.1"/>
    <property type="molecule type" value="Genomic_DNA"/>
</dbReference>
<dbReference type="PROSITE" id="PS00455">
    <property type="entry name" value="AMP_BINDING"/>
    <property type="match status" value="1"/>
</dbReference>
<name>A0ABX1GGE2_9GAMM</name>
<comment type="caution">
    <text evidence="3">The sequence shown here is derived from an EMBL/GenBank/DDBJ whole genome shotgun (WGS) entry which is preliminary data.</text>
</comment>
<gene>
    <name evidence="3" type="ORF">HCU74_12735</name>
</gene>
<dbReference type="Pfam" id="PF13193">
    <property type="entry name" value="AMP-binding_C"/>
    <property type="match status" value="1"/>
</dbReference>
<dbReference type="PANTHER" id="PTHR43767">
    <property type="entry name" value="LONG-CHAIN-FATTY-ACID--COA LIGASE"/>
    <property type="match status" value="1"/>
</dbReference>
<dbReference type="InterPro" id="IPR000873">
    <property type="entry name" value="AMP-dep_synth/lig_dom"/>
</dbReference>
<dbReference type="GO" id="GO:0016874">
    <property type="term" value="F:ligase activity"/>
    <property type="evidence" value="ECO:0007669"/>
    <property type="project" value="UniProtKB-KW"/>
</dbReference>
<evidence type="ECO:0000259" key="1">
    <source>
        <dbReference type="Pfam" id="PF00501"/>
    </source>
</evidence>
<dbReference type="InterPro" id="IPR050237">
    <property type="entry name" value="ATP-dep_AMP-bd_enzyme"/>
</dbReference>
<accession>A0ABX1GGE2</accession>
<dbReference type="Gene3D" id="3.30.300.30">
    <property type="match status" value="1"/>
</dbReference>
<evidence type="ECO:0000313" key="4">
    <source>
        <dbReference type="Proteomes" id="UP000765845"/>
    </source>
</evidence>
<dbReference type="Gene3D" id="3.40.50.12780">
    <property type="entry name" value="N-terminal domain of ligase-like"/>
    <property type="match status" value="1"/>
</dbReference>
<organism evidence="3 4">
    <name type="scientific">Spongiibacter thalassae</name>
    <dbReference type="NCBI Taxonomy" id="2721624"/>
    <lineage>
        <taxon>Bacteria</taxon>
        <taxon>Pseudomonadati</taxon>
        <taxon>Pseudomonadota</taxon>
        <taxon>Gammaproteobacteria</taxon>
        <taxon>Cellvibrionales</taxon>
        <taxon>Spongiibacteraceae</taxon>
        <taxon>Spongiibacter</taxon>
    </lineage>
</organism>
<dbReference type="InterPro" id="IPR042099">
    <property type="entry name" value="ANL_N_sf"/>
</dbReference>
<dbReference type="RefSeq" id="WP_168450793.1">
    <property type="nucleotide sequence ID" value="NZ_JAAWWK010000004.1"/>
</dbReference>
<dbReference type="InterPro" id="IPR045851">
    <property type="entry name" value="AMP-bd_C_sf"/>
</dbReference>
<dbReference type="PANTHER" id="PTHR43767:SF1">
    <property type="entry name" value="NONRIBOSOMAL PEPTIDE SYNTHASE PES1 (EUROFUNG)-RELATED"/>
    <property type="match status" value="1"/>
</dbReference>
<dbReference type="Proteomes" id="UP000765845">
    <property type="component" value="Unassembled WGS sequence"/>
</dbReference>
<dbReference type="InterPro" id="IPR025110">
    <property type="entry name" value="AMP-bd_C"/>
</dbReference>
<keyword evidence="4" id="KW-1185">Reference proteome</keyword>